<feature type="domain" description="HMG box" evidence="4">
    <location>
        <begin position="34"/>
        <end position="91"/>
    </location>
</feature>
<dbReference type="InterPro" id="IPR009071">
    <property type="entry name" value="HMG_box_dom"/>
</dbReference>
<evidence type="ECO:0000313" key="5">
    <source>
        <dbReference type="Ensembl" id="ENSAMEP00000037664.1"/>
    </source>
</evidence>
<reference evidence="5" key="3">
    <citation type="submission" date="2025-09" db="UniProtKB">
        <authorList>
            <consortium name="Ensembl"/>
        </authorList>
    </citation>
    <scope>IDENTIFICATION</scope>
</reference>
<evidence type="ECO:0000256" key="3">
    <source>
        <dbReference type="PROSITE-ProRule" id="PRU00267"/>
    </source>
</evidence>
<dbReference type="Ensembl" id="ENSAMET00000029239.1">
    <property type="protein sequence ID" value="ENSAMEP00000037664.1"/>
    <property type="gene ID" value="ENSAMEG00000026053.1"/>
</dbReference>
<dbReference type="PANTHER" id="PTHR46040:SF4">
    <property type="entry name" value="HMG BOX DOMAIN-CONTAINING PROTEIN"/>
    <property type="match status" value="1"/>
</dbReference>
<dbReference type="Gene3D" id="1.10.30.10">
    <property type="entry name" value="High mobility group box domain"/>
    <property type="match status" value="1"/>
</dbReference>
<dbReference type="AlphaFoldDB" id="A0A7N5KBA6"/>
<dbReference type="GO" id="GO:0003677">
    <property type="term" value="F:DNA binding"/>
    <property type="evidence" value="ECO:0007669"/>
    <property type="project" value="UniProtKB-UniRule"/>
</dbReference>
<dbReference type="PROSITE" id="PS50118">
    <property type="entry name" value="HMG_BOX_2"/>
    <property type="match status" value="1"/>
</dbReference>
<dbReference type="Proteomes" id="UP000008912">
    <property type="component" value="Unassembled WGS sequence"/>
</dbReference>
<protein>
    <recommendedName>
        <fullName evidence="4">HMG box domain-containing protein</fullName>
    </recommendedName>
</protein>
<accession>A0A7N5KBA6</accession>
<dbReference type="SUPFAM" id="SSF47095">
    <property type="entry name" value="HMG-box"/>
    <property type="match status" value="1"/>
</dbReference>
<dbReference type="SMART" id="SM00398">
    <property type="entry name" value="HMG"/>
    <property type="match status" value="1"/>
</dbReference>
<evidence type="ECO:0000256" key="2">
    <source>
        <dbReference type="ARBA" id="ARBA00023242"/>
    </source>
</evidence>
<dbReference type="GO" id="GO:0010468">
    <property type="term" value="P:regulation of gene expression"/>
    <property type="evidence" value="ECO:0007669"/>
    <property type="project" value="TreeGrafter"/>
</dbReference>
<dbReference type="InterPro" id="IPR036910">
    <property type="entry name" value="HMG_box_dom_sf"/>
</dbReference>
<keyword evidence="2 3" id="KW-0539">Nucleus</keyword>
<reference evidence="5" key="2">
    <citation type="submission" date="2025-08" db="UniProtKB">
        <authorList>
            <consortium name="Ensembl"/>
        </authorList>
    </citation>
    <scope>IDENTIFICATION</scope>
</reference>
<organism evidence="5 6">
    <name type="scientific">Ailuropoda melanoleuca</name>
    <name type="common">Giant panda</name>
    <dbReference type="NCBI Taxonomy" id="9646"/>
    <lineage>
        <taxon>Eukaryota</taxon>
        <taxon>Metazoa</taxon>
        <taxon>Chordata</taxon>
        <taxon>Craniata</taxon>
        <taxon>Vertebrata</taxon>
        <taxon>Euteleostomi</taxon>
        <taxon>Mammalia</taxon>
        <taxon>Eutheria</taxon>
        <taxon>Laurasiatheria</taxon>
        <taxon>Carnivora</taxon>
        <taxon>Caniformia</taxon>
        <taxon>Ursidae</taxon>
        <taxon>Ailuropoda</taxon>
    </lineage>
</organism>
<evidence type="ECO:0000259" key="4">
    <source>
        <dbReference type="PROSITE" id="PS50118"/>
    </source>
</evidence>
<evidence type="ECO:0000313" key="6">
    <source>
        <dbReference type="Proteomes" id="UP000008912"/>
    </source>
</evidence>
<proteinExistence type="predicted"/>
<dbReference type="InterPro" id="IPR051965">
    <property type="entry name" value="ChromReg_NeuronalGeneExpr"/>
</dbReference>
<reference evidence="5 6" key="1">
    <citation type="journal article" date="2010" name="Nature">
        <title>The sequence and de novo assembly of the giant panda genome.</title>
        <authorList>
            <person name="Li R."/>
            <person name="Fan W."/>
            <person name="Tian G."/>
            <person name="Zhu H."/>
            <person name="He L."/>
            <person name="Cai J."/>
            <person name="Huang Q."/>
            <person name="Cai Q."/>
            <person name="Li B."/>
            <person name="Bai Y."/>
            <person name="Zhang Z."/>
            <person name="Zhang Y."/>
            <person name="Wang W."/>
            <person name="Li J."/>
            <person name="Wei F."/>
            <person name="Li H."/>
            <person name="Jian M."/>
            <person name="Li J."/>
            <person name="Zhang Z."/>
            <person name="Nielsen R."/>
            <person name="Li D."/>
            <person name="Gu W."/>
            <person name="Yang Z."/>
            <person name="Xuan Z."/>
            <person name="Ryder O.A."/>
            <person name="Leung F.C."/>
            <person name="Zhou Y."/>
            <person name="Cao J."/>
            <person name="Sun X."/>
            <person name="Fu Y."/>
            <person name="Fang X."/>
            <person name="Guo X."/>
            <person name="Wang B."/>
            <person name="Hou R."/>
            <person name="Shen F."/>
            <person name="Mu B."/>
            <person name="Ni P."/>
            <person name="Lin R."/>
            <person name="Qian W."/>
            <person name="Wang G."/>
            <person name="Yu C."/>
            <person name="Nie W."/>
            <person name="Wang J."/>
            <person name="Wu Z."/>
            <person name="Liang H."/>
            <person name="Min J."/>
            <person name="Wu Q."/>
            <person name="Cheng S."/>
            <person name="Ruan J."/>
            <person name="Wang M."/>
            <person name="Shi Z."/>
            <person name="Wen M."/>
            <person name="Liu B."/>
            <person name="Ren X."/>
            <person name="Zheng H."/>
            <person name="Dong D."/>
            <person name="Cook K."/>
            <person name="Shan G."/>
            <person name="Zhang H."/>
            <person name="Kosiol C."/>
            <person name="Xie X."/>
            <person name="Lu Z."/>
            <person name="Zheng H."/>
            <person name="Li Y."/>
            <person name="Steiner C.C."/>
            <person name="Lam T.T."/>
            <person name="Lin S."/>
            <person name="Zhang Q."/>
            <person name="Li G."/>
            <person name="Tian J."/>
            <person name="Gong T."/>
            <person name="Liu H."/>
            <person name="Zhang D."/>
            <person name="Fang L."/>
            <person name="Ye C."/>
            <person name="Zhang J."/>
            <person name="Hu W."/>
            <person name="Xu A."/>
            <person name="Ren Y."/>
            <person name="Zhang G."/>
            <person name="Bruford M.W."/>
            <person name="Li Q."/>
            <person name="Ma L."/>
            <person name="Guo Y."/>
            <person name="An N."/>
            <person name="Hu Y."/>
            <person name="Zheng Y."/>
            <person name="Shi Y."/>
            <person name="Li Z."/>
            <person name="Liu Q."/>
            <person name="Chen Y."/>
            <person name="Zhao J."/>
            <person name="Qu N."/>
            <person name="Zhao S."/>
            <person name="Tian F."/>
            <person name="Wang X."/>
            <person name="Wang H."/>
            <person name="Xu L."/>
            <person name="Liu X."/>
            <person name="Vinar T."/>
            <person name="Wang Y."/>
            <person name="Lam T.W."/>
            <person name="Yiu S.M."/>
            <person name="Liu S."/>
            <person name="Zhang H."/>
            <person name="Li D."/>
            <person name="Huang Y."/>
            <person name="Wang X."/>
            <person name="Yang G."/>
            <person name="Jiang Z."/>
            <person name="Wang J."/>
            <person name="Qin N."/>
            <person name="Li L."/>
            <person name="Li J."/>
            <person name="Bolund L."/>
            <person name="Kristiansen K."/>
            <person name="Wong G.K."/>
            <person name="Olson M."/>
            <person name="Zhang X."/>
            <person name="Li S."/>
            <person name="Yang H."/>
            <person name="Wang J."/>
            <person name="Wang J."/>
        </authorList>
    </citation>
    <scope>NUCLEOTIDE SEQUENCE [LARGE SCALE GENOMIC DNA]</scope>
</reference>
<dbReference type="GeneTree" id="ENSGT00940000166785"/>
<keyword evidence="1 3" id="KW-0238">DNA-binding</keyword>
<keyword evidence="6" id="KW-1185">Reference proteome</keyword>
<dbReference type="GO" id="GO:0005634">
    <property type="term" value="C:nucleus"/>
    <property type="evidence" value="ECO:0007669"/>
    <property type="project" value="UniProtKB-UniRule"/>
</dbReference>
<dbReference type="Pfam" id="PF00505">
    <property type="entry name" value="HMG_box"/>
    <property type="match status" value="1"/>
</dbReference>
<name>A0A7N5KBA6_AILME</name>
<evidence type="ECO:0000256" key="1">
    <source>
        <dbReference type="ARBA" id="ARBA00023125"/>
    </source>
</evidence>
<sequence>MVSRFSYLLFLFQKRKGGWPKGKKRKPPRDISVPRAPVTGYVIFLNEQRSQLRARHPDLPFTEITKILAAQWAQLSQEKKQVSPFLRRTRRKWPPLPTASIRGCSPPPAHLFTQEPQGTFWKAGMNCLSPHPLKEMLVLPCFWLPPFSKLG</sequence>
<feature type="DNA-binding region" description="HMG box" evidence="3">
    <location>
        <begin position="34"/>
        <end position="91"/>
    </location>
</feature>
<dbReference type="InParanoid" id="A0A7N5KBA6"/>
<dbReference type="PANTHER" id="PTHR46040">
    <property type="entry name" value="HIGH MOBILITY GROUP PROTEIN 2"/>
    <property type="match status" value="1"/>
</dbReference>